<organism evidence="2 3">
    <name type="scientific">Kwoniella heveanensis BCC8398</name>
    <dbReference type="NCBI Taxonomy" id="1296120"/>
    <lineage>
        <taxon>Eukaryota</taxon>
        <taxon>Fungi</taxon>
        <taxon>Dikarya</taxon>
        <taxon>Basidiomycota</taxon>
        <taxon>Agaricomycotina</taxon>
        <taxon>Tremellomycetes</taxon>
        <taxon>Tremellales</taxon>
        <taxon>Cryptococcaceae</taxon>
        <taxon>Kwoniella</taxon>
    </lineage>
</organism>
<reference evidence="2 3" key="1">
    <citation type="submission" date="2013-07" db="EMBL/GenBank/DDBJ databases">
        <title>The Genome Sequence of Cryptococcus heveanensis BCC8398.</title>
        <authorList>
            <consortium name="The Broad Institute Genome Sequencing Platform"/>
            <person name="Cuomo C."/>
            <person name="Litvintseva A."/>
            <person name="Chen Y."/>
            <person name="Heitman J."/>
            <person name="Sun S."/>
            <person name="Springer D."/>
            <person name="Dromer F."/>
            <person name="Young S.K."/>
            <person name="Zeng Q."/>
            <person name="Gargeya S."/>
            <person name="Fitzgerald M."/>
            <person name="Abouelleil A."/>
            <person name="Alvarado L."/>
            <person name="Berlin A.M."/>
            <person name="Chapman S.B."/>
            <person name="Dewar J."/>
            <person name="Goldberg J."/>
            <person name="Griggs A."/>
            <person name="Gujja S."/>
            <person name="Hansen M."/>
            <person name="Howarth C."/>
            <person name="Imamovic A."/>
            <person name="Larimer J."/>
            <person name="McCowan C."/>
            <person name="Murphy C."/>
            <person name="Pearson M."/>
            <person name="Priest M."/>
            <person name="Roberts A."/>
            <person name="Saif S."/>
            <person name="Shea T."/>
            <person name="Sykes S."/>
            <person name="Wortman J."/>
            <person name="Nusbaum C."/>
            <person name="Birren B."/>
        </authorList>
    </citation>
    <scope>NUCLEOTIDE SEQUENCE [LARGE SCALE GENOMIC DNA]</scope>
    <source>
        <strain evidence="2 3">BCC8398</strain>
    </source>
</reference>
<evidence type="ECO:0000313" key="2">
    <source>
        <dbReference type="EMBL" id="OCF36759.1"/>
    </source>
</evidence>
<accession>A0A1B9H0H1</accession>
<dbReference type="EMBL" id="KI669494">
    <property type="protein sequence ID" value="OCF36759.1"/>
    <property type="molecule type" value="Genomic_DNA"/>
</dbReference>
<feature type="region of interest" description="Disordered" evidence="1">
    <location>
        <begin position="126"/>
        <end position="155"/>
    </location>
</feature>
<gene>
    <name evidence="2" type="ORF">I316_01355</name>
</gene>
<evidence type="ECO:0000256" key="1">
    <source>
        <dbReference type="SAM" id="MobiDB-lite"/>
    </source>
</evidence>
<name>A0A1B9H0H1_9TREE</name>
<protein>
    <submittedName>
        <fullName evidence="2">Uncharacterized protein</fullName>
    </submittedName>
</protein>
<feature type="region of interest" description="Disordered" evidence="1">
    <location>
        <begin position="201"/>
        <end position="226"/>
    </location>
</feature>
<evidence type="ECO:0000313" key="3">
    <source>
        <dbReference type="Proteomes" id="UP000092666"/>
    </source>
</evidence>
<proteinExistence type="predicted"/>
<reference evidence="3" key="2">
    <citation type="submission" date="2013-12" db="EMBL/GenBank/DDBJ databases">
        <title>Evolution of pathogenesis and genome organization in the Tremellales.</title>
        <authorList>
            <person name="Cuomo C."/>
            <person name="Litvintseva A."/>
            <person name="Heitman J."/>
            <person name="Chen Y."/>
            <person name="Sun S."/>
            <person name="Springer D."/>
            <person name="Dromer F."/>
            <person name="Young S."/>
            <person name="Zeng Q."/>
            <person name="Chapman S."/>
            <person name="Gujja S."/>
            <person name="Saif S."/>
            <person name="Birren B."/>
        </authorList>
    </citation>
    <scope>NUCLEOTIDE SEQUENCE [LARGE SCALE GENOMIC DNA]</scope>
    <source>
        <strain evidence="3">BCC8398</strain>
    </source>
</reference>
<keyword evidence="3" id="KW-1185">Reference proteome</keyword>
<dbReference type="AlphaFoldDB" id="A0A1B9H0H1"/>
<sequence>MFSNAIPIDVYTDWLYETEDEEKRSPDYYKPNVVYYGCEGNELDSEGNEVVDHMCDNAMDDSADRDWYEAGSSAEEDDPDRVDPDVHHPIQIYVSQDKDRSHDDLGHMADDEVDEEGDDQCKVIASNEGSDDPVGKNLKATDRPQVGSNVSEEDCDSLQPQSEVHVAAGLIRPKFEHWELFCPCSEEGLFLDRGSALRKDRLQPVGPDSAKSWAISDLNGRRKMSE</sequence>
<dbReference type="Proteomes" id="UP000092666">
    <property type="component" value="Unassembled WGS sequence"/>
</dbReference>